<gene>
    <name evidence="1" type="ORF">K466DRAFT_218869</name>
</gene>
<organism evidence="1 2">
    <name type="scientific">Polyporus arcularius HHB13444</name>
    <dbReference type="NCBI Taxonomy" id="1314778"/>
    <lineage>
        <taxon>Eukaryota</taxon>
        <taxon>Fungi</taxon>
        <taxon>Dikarya</taxon>
        <taxon>Basidiomycota</taxon>
        <taxon>Agaricomycotina</taxon>
        <taxon>Agaricomycetes</taxon>
        <taxon>Polyporales</taxon>
        <taxon>Polyporaceae</taxon>
        <taxon>Polyporus</taxon>
    </lineage>
</organism>
<dbReference type="EMBL" id="ML211303">
    <property type="protein sequence ID" value="TFK84632.1"/>
    <property type="molecule type" value="Genomic_DNA"/>
</dbReference>
<dbReference type="Proteomes" id="UP000308197">
    <property type="component" value="Unassembled WGS sequence"/>
</dbReference>
<proteinExistence type="predicted"/>
<protein>
    <submittedName>
        <fullName evidence="1">Uncharacterized protein</fullName>
    </submittedName>
</protein>
<dbReference type="AlphaFoldDB" id="A0A5C3P5Y0"/>
<name>A0A5C3P5Y0_9APHY</name>
<keyword evidence="2" id="KW-1185">Reference proteome</keyword>
<evidence type="ECO:0000313" key="2">
    <source>
        <dbReference type="Proteomes" id="UP000308197"/>
    </source>
</evidence>
<reference evidence="1 2" key="1">
    <citation type="journal article" date="2019" name="Nat. Ecol. Evol.">
        <title>Megaphylogeny resolves global patterns of mushroom evolution.</title>
        <authorList>
            <person name="Varga T."/>
            <person name="Krizsan K."/>
            <person name="Foldi C."/>
            <person name="Dima B."/>
            <person name="Sanchez-Garcia M."/>
            <person name="Sanchez-Ramirez S."/>
            <person name="Szollosi G.J."/>
            <person name="Szarkandi J.G."/>
            <person name="Papp V."/>
            <person name="Albert L."/>
            <person name="Andreopoulos W."/>
            <person name="Angelini C."/>
            <person name="Antonin V."/>
            <person name="Barry K.W."/>
            <person name="Bougher N.L."/>
            <person name="Buchanan P."/>
            <person name="Buyck B."/>
            <person name="Bense V."/>
            <person name="Catcheside P."/>
            <person name="Chovatia M."/>
            <person name="Cooper J."/>
            <person name="Damon W."/>
            <person name="Desjardin D."/>
            <person name="Finy P."/>
            <person name="Geml J."/>
            <person name="Haridas S."/>
            <person name="Hughes K."/>
            <person name="Justo A."/>
            <person name="Karasinski D."/>
            <person name="Kautmanova I."/>
            <person name="Kiss B."/>
            <person name="Kocsube S."/>
            <person name="Kotiranta H."/>
            <person name="LaButti K.M."/>
            <person name="Lechner B.E."/>
            <person name="Liimatainen K."/>
            <person name="Lipzen A."/>
            <person name="Lukacs Z."/>
            <person name="Mihaltcheva S."/>
            <person name="Morgado L.N."/>
            <person name="Niskanen T."/>
            <person name="Noordeloos M.E."/>
            <person name="Ohm R.A."/>
            <person name="Ortiz-Santana B."/>
            <person name="Ovrebo C."/>
            <person name="Racz N."/>
            <person name="Riley R."/>
            <person name="Savchenko A."/>
            <person name="Shiryaev A."/>
            <person name="Soop K."/>
            <person name="Spirin V."/>
            <person name="Szebenyi C."/>
            <person name="Tomsovsky M."/>
            <person name="Tulloss R.E."/>
            <person name="Uehling J."/>
            <person name="Grigoriev I.V."/>
            <person name="Vagvolgyi C."/>
            <person name="Papp T."/>
            <person name="Martin F.M."/>
            <person name="Miettinen O."/>
            <person name="Hibbett D.S."/>
            <person name="Nagy L.G."/>
        </authorList>
    </citation>
    <scope>NUCLEOTIDE SEQUENCE [LARGE SCALE GENOMIC DNA]</scope>
    <source>
        <strain evidence="1 2">HHB13444</strain>
    </source>
</reference>
<dbReference type="InParanoid" id="A0A5C3P5Y0"/>
<accession>A0A5C3P5Y0</accession>
<sequence>MKQESCRWKAWVCKAVLEQMSRAHASDLLGESYPLSDVFIRLDLRNPVPSAYGKLSGQLCAACKEELCNWSVVAARDIFAELSETFGLQSTKLVNSHLLARDSVTDFRLLAGRQRQRTRSLQKMEPDLSGQFYEVYLVKRSSRMNMLPPYGESSTVAAMVPLHVFSAICF</sequence>
<evidence type="ECO:0000313" key="1">
    <source>
        <dbReference type="EMBL" id="TFK84632.1"/>
    </source>
</evidence>